<keyword evidence="12 14" id="KW-0961">Cell wall biogenesis/degradation</keyword>
<evidence type="ECO:0000259" key="15">
    <source>
        <dbReference type="Pfam" id="PF01225"/>
    </source>
</evidence>
<dbReference type="Pfam" id="PF01225">
    <property type="entry name" value="Mur_ligase"/>
    <property type="match status" value="1"/>
</dbReference>
<dbReference type="HAMAP" id="MF_00046">
    <property type="entry name" value="MurC"/>
    <property type="match status" value="1"/>
</dbReference>
<evidence type="ECO:0000256" key="7">
    <source>
        <dbReference type="ARBA" id="ARBA00022741"/>
    </source>
</evidence>
<evidence type="ECO:0000256" key="14">
    <source>
        <dbReference type="HAMAP-Rule" id="MF_00046"/>
    </source>
</evidence>
<dbReference type="SUPFAM" id="SSF53623">
    <property type="entry name" value="MurD-like peptide ligases, catalytic domain"/>
    <property type="match status" value="1"/>
</dbReference>
<dbReference type="Gene3D" id="3.90.190.20">
    <property type="entry name" value="Mur ligase, C-terminal domain"/>
    <property type="match status" value="1"/>
</dbReference>
<proteinExistence type="inferred from homology"/>
<reference evidence="19" key="1">
    <citation type="submission" date="2019-12" db="EMBL/GenBank/DDBJ databases">
        <title>Complete genome of Terracaulis silvestris 0127_4.</title>
        <authorList>
            <person name="Vieira S."/>
            <person name="Riedel T."/>
            <person name="Sproer C."/>
            <person name="Pascual J."/>
            <person name="Boedeker C."/>
            <person name="Overmann J."/>
        </authorList>
    </citation>
    <scope>NUCLEOTIDE SEQUENCE [LARGE SCALE GENOMIC DNA]</scope>
    <source>
        <strain evidence="19">0127_4</strain>
    </source>
</reference>
<dbReference type="RefSeq" id="WP_158766789.1">
    <property type="nucleotide sequence ID" value="NZ_CP047045.1"/>
</dbReference>
<feature type="domain" description="Mur ligase C-terminal" evidence="16">
    <location>
        <begin position="323"/>
        <end position="453"/>
    </location>
</feature>
<dbReference type="EC" id="6.3.2.8" evidence="3 14"/>
<evidence type="ECO:0000259" key="17">
    <source>
        <dbReference type="Pfam" id="PF08245"/>
    </source>
</evidence>
<evidence type="ECO:0000256" key="5">
    <source>
        <dbReference type="ARBA" id="ARBA00022598"/>
    </source>
</evidence>
<evidence type="ECO:0000256" key="2">
    <source>
        <dbReference type="ARBA" id="ARBA00004752"/>
    </source>
</evidence>
<comment type="catalytic activity">
    <reaction evidence="13 14">
        <text>UDP-N-acetyl-alpha-D-muramate + L-alanine + ATP = UDP-N-acetyl-alpha-D-muramoyl-L-alanine + ADP + phosphate + H(+)</text>
        <dbReference type="Rhea" id="RHEA:23372"/>
        <dbReference type="ChEBI" id="CHEBI:15378"/>
        <dbReference type="ChEBI" id="CHEBI:30616"/>
        <dbReference type="ChEBI" id="CHEBI:43474"/>
        <dbReference type="ChEBI" id="CHEBI:57972"/>
        <dbReference type="ChEBI" id="CHEBI:70757"/>
        <dbReference type="ChEBI" id="CHEBI:83898"/>
        <dbReference type="ChEBI" id="CHEBI:456216"/>
        <dbReference type="EC" id="6.3.2.8"/>
    </reaction>
</comment>
<keyword evidence="6 14" id="KW-0132">Cell division</keyword>
<evidence type="ECO:0000313" key="19">
    <source>
        <dbReference type="Proteomes" id="UP000431269"/>
    </source>
</evidence>
<dbReference type="InterPro" id="IPR004101">
    <property type="entry name" value="Mur_ligase_C"/>
</dbReference>
<evidence type="ECO:0000313" key="18">
    <source>
        <dbReference type="EMBL" id="QGZ95968.1"/>
    </source>
</evidence>
<sequence length="471" mass="50392">MIRRAIPFDTGTIHFVGIGGIGMSGIASVMKNLGYEVTGSDAKESANIDRLRECGITVTIGHKAENTANAGVVVISSAIKDGNPEVDTARARGVPIVRRAEMLAEIMRLKWNVAVGGTHGKTTTTSMIAALLDAGQKDPTVINGGIINAYGANSRMGEGEWMVVEADESDGTFTRLRATAVVVTNMDPEHLDHYGTAEAMNEAYKTFVENIPFYGFAVMCLDHPQVQALAAQVRDRRIISYGFNPQADVCAVNVRPSREGSTFDVVARKKGEGPGVTMHDLFLPVAGRHNVQNAVAAIAVARELGVTDAGIRTGLKKFSGVKRRFTTTGYWNEVRIVDDYGHHPVEIAAVLSAAREMTGGRVLAVVQPHRYTRLRDLFQDFSTCFNDADIVCVADVYSAGETPIEDVNSDALVISLKSHGHRDARRIASLDSLPDFVRAEAKPGDIVVCLGAGDITAYANALPAKLGAAAA</sequence>
<gene>
    <name evidence="18" type="primary">murC_2</name>
    <name evidence="14" type="synonym">murC</name>
    <name evidence="18" type="ORF">DSM104635_02823</name>
</gene>
<dbReference type="InterPro" id="IPR000713">
    <property type="entry name" value="Mur_ligase_N"/>
</dbReference>
<feature type="domain" description="Mur ligase N-terminal catalytic" evidence="15">
    <location>
        <begin position="12"/>
        <end position="110"/>
    </location>
</feature>
<protein>
    <recommendedName>
        <fullName evidence="3 14">UDP-N-acetylmuramate--L-alanine ligase</fullName>
        <ecNumber evidence="3 14">6.3.2.8</ecNumber>
    </recommendedName>
    <alternativeName>
        <fullName evidence="14">UDP-N-acetylmuramoyl-L-alanine synthetase</fullName>
    </alternativeName>
</protein>
<evidence type="ECO:0000256" key="11">
    <source>
        <dbReference type="ARBA" id="ARBA00023306"/>
    </source>
</evidence>
<accession>A0A6I6MR90</accession>
<keyword evidence="9 14" id="KW-0133">Cell shape</keyword>
<dbReference type="SUPFAM" id="SSF51984">
    <property type="entry name" value="MurCD N-terminal domain"/>
    <property type="match status" value="1"/>
</dbReference>
<dbReference type="GO" id="GO:0051301">
    <property type="term" value="P:cell division"/>
    <property type="evidence" value="ECO:0007669"/>
    <property type="project" value="UniProtKB-KW"/>
</dbReference>
<keyword evidence="10 14" id="KW-0573">Peptidoglycan synthesis</keyword>
<dbReference type="InterPro" id="IPR005758">
    <property type="entry name" value="UDP-N-AcMur_Ala_ligase_MurC"/>
</dbReference>
<dbReference type="PANTHER" id="PTHR43445">
    <property type="entry name" value="UDP-N-ACETYLMURAMATE--L-ALANINE LIGASE-RELATED"/>
    <property type="match status" value="1"/>
</dbReference>
<dbReference type="InterPro" id="IPR036565">
    <property type="entry name" value="Mur-like_cat_sf"/>
</dbReference>
<dbReference type="Proteomes" id="UP000431269">
    <property type="component" value="Chromosome"/>
</dbReference>
<keyword evidence="11 14" id="KW-0131">Cell cycle</keyword>
<organism evidence="18 19">
    <name type="scientific">Terricaulis silvestris</name>
    <dbReference type="NCBI Taxonomy" id="2686094"/>
    <lineage>
        <taxon>Bacteria</taxon>
        <taxon>Pseudomonadati</taxon>
        <taxon>Pseudomonadota</taxon>
        <taxon>Alphaproteobacteria</taxon>
        <taxon>Caulobacterales</taxon>
        <taxon>Caulobacteraceae</taxon>
        <taxon>Terricaulis</taxon>
    </lineage>
</organism>
<comment type="function">
    <text evidence="14">Cell wall formation.</text>
</comment>
<comment type="subcellular location">
    <subcellularLocation>
        <location evidence="1 14">Cytoplasm</location>
    </subcellularLocation>
</comment>
<dbReference type="Pfam" id="PF02875">
    <property type="entry name" value="Mur_ligase_C"/>
    <property type="match status" value="1"/>
</dbReference>
<dbReference type="GO" id="GO:0008763">
    <property type="term" value="F:UDP-N-acetylmuramate-L-alanine ligase activity"/>
    <property type="evidence" value="ECO:0007669"/>
    <property type="project" value="UniProtKB-UniRule"/>
</dbReference>
<dbReference type="Gene3D" id="3.40.50.720">
    <property type="entry name" value="NAD(P)-binding Rossmann-like Domain"/>
    <property type="match status" value="1"/>
</dbReference>
<evidence type="ECO:0000256" key="6">
    <source>
        <dbReference type="ARBA" id="ARBA00022618"/>
    </source>
</evidence>
<dbReference type="AlphaFoldDB" id="A0A6I6MR90"/>
<evidence type="ECO:0000256" key="9">
    <source>
        <dbReference type="ARBA" id="ARBA00022960"/>
    </source>
</evidence>
<dbReference type="UniPathway" id="UPA00219"/>
<evidence type="ECO:0000256" key="8">
    <source>
        <dbReference type="ARBA" id="ARBA00022840"/>
    </source>
</evidence>
<dbReference type="Pfam" id="PF08245">
    <property type="entry name" value="Mur_ligase_M"/>
    <property type="match status" value="1"/>
</dbReference>
<dbReference type="Gene3D" id="3.40.1190.10">
    <property type="entry name" value="Mur-like, catalytic domain"/>
    <property type="match status" value="1"/>
</dbReference>
<evidence type="ECO:0000256" key="4">
    <source>
        <dbReference type="ARBA" id="ARBA00022490"/>
    </source>
</evidence>
<dbReference type="GO" id="GO:0008360">
    <property type="term" value="P:regulation of cell shape"/>
    <property type="evidence" value="ECO:0007669"/>
    <property type="project" value="UniProtKB-KW"/>
</dbReference>
<dbReference type="GO" id="GO:0005737">
    <property type="term" value="C:cytoplasm"/>
    <property type="evidence" value="ECO:0007669"/>
    <property type="project" value="UniProtKB-SubCell"/>
</dbReference>
<dbReference type="EMBL" id="CP047045">
    <property type="protein sequence ID" value="QGZ95968.1"/>
    <property type="molecule type" value="Genomic_DNA"/>
</dbReference>
<dbReference type="SUPFAM" id="SSF53244">
    <property type="entry name" value="MurD-like peptide ligases, peptide-binding domain"/>
    <property type="match status" value="1"/>
</dbReference>
<evidence type="ECO:0000256" key="10">
    <source>
        <dbReference type="ARBA" id="ARBA00022984"/>
    </source>
</evidence>
<dbReference type="InterPro" id="IPR036615">
    <property type="entry name" value="Mur_ligase_C_dom_sf"/>
</dbReference>
<evidence type="ECO:0000256" key="3">
    <source>
        <dbReference type="ARBA" id="ARBA00012211"/>
    </source>
</evidence>
<dbReference type="GO" id="GO:0009252">
    <property type="term" value="P:peptidoglycan biosynthetic process"/>
    <property type="evidence" value="ECO:0007669"/>
    <property type="project" value="UniProtKB-UniRule"/>
</dbReference>
<evidence type="ECO:0000256" key="12">
    <source>
        <dbReference type="ARBA" id="ARBA00023316"/>
    </source>
</evidence>
<keyword evidence="4 14" id="KW-0963">Cytoplasm</keyword>
<dbReference type="GO" id="GO:0005524">
    <property type="term" value="F:ATP binding"/>
    <property type="evidence" value="ECO:0007669"/>
    <property type="project" value="UniProtKB-UniRule"/>
</dbReference>
<comment type="pathway">
    <text evidence="2 14">Cell wall biogenesis; peptidoglycan biosynthesis.</text>
</comment>
<dbReference type="GO" id="GO:0071555">
    <property type="term" value="P:cell wall organization"/>
    <property type="evidence" value="ECO:0007669"/>
    <property type="project" value="UniProtKB-KW"/>
</dbReference>
<keyword evidence="19" id="KW-1185">Reference proteome</keyword>
<evidence type="ECO:0000259" key="16">
    <source>
        <dbReference type="Pfam" id="PF02875"/>
    </source>
</evidence>
<evidence type="ECO:0000256" key="13">
    <source>
        <dbReference type="ARBA" id="ARBA00047833"/>
    </source>
</evidence>
<keyword evidence="8 14" id="KW-0067">ATP-binding</keyword>
<keyword evidence="5 14" id="KW-0436">Ligase</keyword>
<dbReference type="PANTHER" id="PTHR43445:SF3">
    <property type="entry name" value="UDP-N-ACETYLMURAMATE--L-ALANINE LIGASE"/>
    <property type="match status" value="1"/>
</dbReference>
<dbReference type="KEGG" id="tsv:DSM104635_02823"/>
<dbReference type="InterPro" id="IPR013221">
    <property type="entry name" value="Mur_ligase_cen"/>
</dbReference>
<name>A0A6I6MR90_9CAUL</name>
<keyword evidence="7 14" id="KW-0547">Nucleotide-binding</keyword>
<dbReference type="InterPro" id="IPR050061">
    <property type="entry name" value="MurCDEF_pg_biosynth"/>
</dbReference>
<evidence type="ECO:0000256" key="1">
    <source>
        <dbReference type="ARBA" id="ARBA00004496"/>
    </source>
</evidence>
<dbReference type="NCBIfam" id="TIGR01082">
    <property type="entry name" value="murC"/>
    <property type="match status" value="1"/>
</dbReference>
<feature type="domain" description="Mur ligase central" evidence="17">
    <location>
        <begin position="115"/>
        <end position="301"/>
    </location>
</feature>
<comment type="similarity">
    <text evidence="14">Belongs to the MurCDEF family.</text>
</comment>
<feature type="binding site" evidence="14">
    <location>
        <begin position="117"/>
        <end position="123"/>
    </location>
    <ligand>
        <name>ATP</name>
        <dbReference type="ChEBI" id="CHEBI:30616"/>
    </ligand>
</feature>